<reference evidence="4 5" key="1">
    <citation type="submission" date="2022-03" db="EMBL/GenBank/DDBJ databases">
        <authorList>
            <person name="Koch H."/>
        </authorList>
    </citation>
    <scope>NUCLEOTIDE SEQUENCE [LARGE SCALE GENOMIC DNA]</scope>
    <source>
        <strain evidence="4 5">G1</strain>
    </source>
</reference>
<dbReference type="Gene3D" id="3.40.50.2300">
    <property type="match status" value="1"/>
</dbReference>
<dbReference type="GO" id="GO:0016301">
    <property type="term" value="F:kinase activity"/>
    <property type="evidence" value="ECO:0007669"/>
    <property type="project" value="UniProtKB-KW"/>
</dbReference>
<dbReference type="PANTHER" id="PTHR44591:SF25">
    <property type="entry name" value="CHEMOTAXIS TWO-COMPONENT RESPONSE REGULATOR"/>
    <property type="match status" value="1"/>
</dbReference>
<name>A0ABM9DA17_9BACT</name>
<dbReference type="SUPFAM" id="SSF52172">
    <property type="entry name" value="CheY-like"/>
    <property type="match status" value="1"/>
</dbReference>
<dbReference type="EMBL" id="OW150024">
    <property type="protein sequence ID" value="CAH2031210.1"/>
    <property type="molecule type" value="Genomic_DNA"/>
</dbReference>
<dbReference type="SMART" id="SM00448">
    <property type="entry name" value="REC"/>
    <property type="match status" value="1"/>
</dbReference>
<keyword evidence="4" id="KW-0418">Kinase</keyword>
<dbReference type="PANTHER" id="PTHR44591">
    <property type="entry name" value="STRESS RESPONSE REGULATOR PROTEIN 1"/>
    <property type="match status" value="1"/>
</dbReference>
<evidence type="ECO:0000313" key="4">
    <source>
        <dbReference type="EMBL" id="CAH2031210.1"/>
    </source>
</evidence>
<evidence type="ECO:0000313" key="5">
    <source>
        <dbReference type="Proteomes" id="UP001295463"/>
    </source>
</evidence>
<feature type="modified residue" description="4-aspartylphosphate" evidence="2">
    <location>
        <position position="52"/>
    </location>
</feature>
<organism evidence="4 5">
    <name type="scientific">Trichlorobacter ammonificans</name>
    <dbReference type="NCBI Taxonomy" id="2916410"/>
    <lineage>
        <taxon>Bacteria</taxon>
        <taxon>Pseudomonadati</taxon>
        <taxon>Thermodesulfobacteriota</taxon>
        <taxon>Desulfuromonadia</taxon>
        <taxon>Geobacterales</taxon>
        <taxon>Geobacteraceae</taxon>
        <taxon>Trichlorobacter</taxon>
    </lineage>
</organism>
<evidence type="ECO:0000259" key="3">
    <source>
        <dbReference type="PROSITE" id="PS50110"/>
    </source>
</evidence>
<dbReference type="InterPro" id="IPR011006">
    <property type="entry name" value="CheY-like_superfamily"/>
</dbReference>
<dbReference type="PROSITE" id="PS50110">
    <property type="entry name" value="RESPONSE_REGULATORY"/>
    <property type="match status" value="1"/>
</dbReference>
<proteinExistence type="predicted"/>
<feature type="domain" description="Response regulatory" evidence="3">
    <location>
        <begin position="3"/>
        <end position="119"/>
    </location>
</feature>
<protein>
    <submittedName>
        <fullName evidence="4">Two-component system sensor histidine kinase/response regulator</fullName>
    </submittedName>
</protein>
<dbReference type="Proteomes" id="UP001295463">
    <property type="component" value="Chromosome"/>
</dbReference>
<sequence length="120" mass="13053">MKTVLLVDDSTTLLMSMKAILEKAGYAVQTATGGDAALKLLATLKPNLMITDLNMPGMDGITLIKEVKKLPTCRFMPVLVMTTESQQQKRTDARAAGATGWLVKPVKPEELLEVLKKLIP</sequence>
<keyword evidence="5" id="KW-1185">Reference proteome</keyword>
<keyword evidence="4" id="KW-0808">Transferase</keyword>
<dbReference type="RefSeq" id="WP_305732046.1">
    <property type="nucleotide sequence ID" value="NZ_OW150024.1"/>
</dbReference>
<dbReference type="InterPro" id="IPR050595">
    <property type="entry name" value="Bact_response_regulator"/>
</dbReference>
<evidence type="ECO:0000256" key="1">
    <source>
        <dbReference type="ARBA" id="ARBA00022553"/>
    </source>
</evidence>
<gene>
    <name evidence="4" type="ORF">GEAMG1_1380</name>
</gene>
<keyword evidence="1 2" id="KW-0597">Phosphoprotein</keyword>
<accession>A0ABM9DA17</accession>
<dbReference type="InterPro" id="IPR001789">
    <property type="entry name" value="Sig_transdc_resp-reg_receiver"/>
</dbReference>
<dbReference type="Pfam" id="PF00072">
    <property type="entry name" value="Response_reg"/>
    <property type="match status" value="1"/>
</dbReference>
<evidence type="ECO:0000256" key="2">
    <source>
        <dbReference type="PROSITE-ProRule" id="PRU00169"/>
    </source>
</evidence>